<proteinExistence type="predicted"/>
<reference evidence="2 3" key="1">
    <citation type="submission" date="2019-02" db="EMBL/GenBank/DDBJ databases">
        <title>Genomic Encyclopedia of Archaeal and Bacterial Type Strains, Phase II (KMG-II): from individual species to whole genera.</title>
        <authorList>
            <person name="Goeker M."/>
        </authorList>
    </citation>
    <scope>NUCLEOTIDE SEQUENCE [LARGE SCALE GENOMIC DNA]</scope>
    <source>
        <strain evidence="2 3">DSM 18101</strain>
    </source>
</reference>
<dbReference type="AlphaFoldDB" id="A0A4Q7YST0"/>
<protein>
    <submittedName>
        <fullName evidence="2">Uncharacterized protein</fullName>
    </submittedName>
</protein>
<organism evidence="2 3">
    <name type="scientific">Edaphobacter modestus</name>
    <dbReference type="NCBI Taxonomy" id="388466"/>
    <lineage>
        <taxon>Bacteria</taxon>
        <taxon>Pseudomonadati</taxon>
        <taxon>Acidobacteriota</taxon>
        <taxon>Terriglobia</taxon>
        <taxon>Terriglobales</taxon>
        <taxon>Acidobacteriaceae</taxon>
        <taxon>Edaphobacter</taxon>
    </lineage>
</organism>
<evidence type="ECO:0000256" key="1">
    <source>
        <dbReference type="SAM" id="MobiDB-lite"/>
    </source>
</evidence>
<feature type="region of interest" description="Disordered" evidence="1">
    <location>
        <begin position="1"/>
        <end position="24"/>
    </location>
</feature>
<dbReference type="Proteomes" id="UP000292958">
    <property type="component" value="Unassembled WGS sequence"/>
</dbReference>
<sequence>MKASTMGETVANRGGQALHRGCSNFRDNRYNHNSYLEEADMSS</sequence>
<name>A0A4Q7YST0_9BACT</name>
<gene>
    <name evidence="2" type="ORF">BDD14_2098</name>
</gene>
<comment type="caution">
    <text evidence="2">The sequence shown here is derived from an EMBL/GenBank/DDBJ whole genome shotgun (WGS) entry which is preliminary data.</text>
</comment>
<accession>A0A4Q7YST0</accession>
<evidence type="ECO:0000313" key="3">
    <source>
        <dbReference type="Proteomes" id="UP000292958"/>
    </source>
</evidence>
<dbReference type="EMBL" id="SHKW01000001">
    <property type="protein sequence ID" value="RZU40628.1"/>
    <property type="molecule type" value="Genomic_DNA"/>
</dbReference>
<evidence type="ECO:0000313" key="2">
    <source>
        <dbReference type="EMBL" id="RZU40628.1"/>
    </source>
</evidence>
<keyword evidence="3" id="KW-1185">Reference proteome</keyword>